<gene>
    <name evidence="10" type="ORF">VC81_09225</name>
</gene>
<dbReference type="GO" id="GO:0015818">
    <property type="term" value="P:isoleucine transport"/>
    <property type="evidence" value="ECO:0007669"/>
    <property type="project" value="TreeGrafter"/>
</dbReference>
<feature type="transmembrane region" description="Helical" evidence="9">
    <location>
        <begin position="122"/>
        <end position="143"/>
    </location>
</feature>
<dbReference type="NCBIfam" id="TIGR00796">
    <property type="entry name" value="livcs"/>
    <property type="match status" value="1"/>
</dbReference>
<feature type="transmembrane region" description="Helical" evidence="9">
    <location>
        <begin position="12"/>
        <end position="35"/>
    </location>
</feature>
<evidence type="ECO:0000256" key="5">
    <source>
        <dbReference type="ARBA" id="ARBA00022692"/>
    </source>
</evidence>
<evidence type="ECO:0000256" key="6">
    <source>
        <dbReference type="ARBA" id="ARBA00022970"/>
    </source>
</evidence>
<feature type="transmembrane region" description="Helical" evidence="9">
    <location>
        <begin position="240"/>
        <end position="263"/>
    </location>
</feature>
<reference evidence="10 11" key="1">
    <citation type="submission" date="2015-03" db="EMBL/GenBank/DDBJ databases">
        <authorList>
            <person name="Zheng J."/>
            <person name="Ganezle M."/>
        </authorList>
    </citation>
    <scope>NUCLEOTIDE SEQUENCE [LARGE SCALE GENOMIC DNA]</scope>
    <source>
        <strain evidence="10 11">LP38</strain>
    </source>
</reference>
<dbReference type="GO" id="GO:0015820">
    <property type="term" value="P:L-leucine transport"/>
    <property type="evidence" value="ECO:0007669"/>
    <property type="project" value="TreeGrafter"/>
</dbReference>
<comment type="function">
    <text evidence="9">Component of the transport system for branched-chain amino acids.</text>
</comment>
<feature type="transmembrane region" description="Helical" evidence="9">
    <location>
        <begin position="155"/>
        <end position="179"/>
    </location>
</feature>
<keyword evidence="8 9" id="KW-0472">Membrane</keyword>
<evidence type="ECO:0000256" key="7">
    <source>
        <dbReference type="ARBA" id="ARBA00022989"/>
    </source>
</evidence>
<organism evidence="10 11">
    <name type="scientific">Levilactobacillus spicheri</name>
    <dbReference type="NCBI Taxonomy" id="216463"/>
    <lineage>
        <taxon>Bacteria</taxon>
        <taxon>Bacillati</taxon>
        <taxon>Bacillota</taxon>
        <taxon>Bacilli</taxon>
        <taxon>Lactobacillales</taxon>
        <taxon>Lactobacillaceae</taxon>
        <taxon>Levilactobacillus</taxon>
    </lineage>
</organism>
<evidence type="ECO:0000256" key="4">
    <source>
        <dbReference type="ARBA" id="ARBA00022475"/>
    </source>
</evidence>
<accession>A0A0F3RV31</accession>
<protein>
    <recommendedName>
        <fullName evidence="9">Branched-chain amino acid transport system carrier protein</fullName>
    </recommendedName>
</protein>
<feature type="transmembrane region" description="Helical" evidence="9">
    <location>
        <begin position="199"/>
        <end position="219"/>
    </location>
</feature>
<proteinExistence type="inferred from homology"/>
<keyword evidence="7 9" id="KW-1133">Transmembrane helix</keyword>
<comment type="subcellular location">
    <subcellularLocation>
        <location evidence="1 9">Cell membrane</location>
        <topology evidence="1 9">Multi-pass membrane protein</topology>
    </subcellularLocation>
</comment>
<evidence type="ECO:0000256" key="2">
    <source>
        <dbReference type="ARBA" id="ARBA00008540"/>
    </source>
</evidence>
<keyword evidence="3 9" id="KW-0813">Transport</keyword>
<sequence length="450" mass="47626">MILKTRLTWRELLFIGTMLFGLFFGAGNLIFPIYLGQQAGGHVWAAIGGLLISGIGLPLLGVTGMGLTRSTGVFDLASKVNRPFAYAFTVLLYLTLGPFSALPRLATTSFQIGVAPFVPTGLQTGVLAGFSGVFFLVAWLLARHPGKLMTYIGKWLTPFFLILLAIIMGAALLHPLGSIGGVSHGEYALHPVLNGFTEGYNTLDALAALAFGVVVIDSIRDLGVTDSSHIARYTIKAGAISMSLMAVIYTLLALIGTMSLGHFKLAANGGITLAQIANYYFGIWGNLLLALLVIIACLKTAIGLISAFGDTLSVLFPRFSYAAVTAFAAILPCLFANVGLTKLIAYSNPILLFLYPLAIVLILLAVLSPLLGTSRWLFGLTVLLTLLPAFGSAASGLPSSWQHTGFFQAVIQANAHLPLATGGFSWVVPALVGALLGWGIGKWRDPRPTD</sequence>
<feature type="transmembrane region" description="Helical" evidence="9">
    <location>
        <begin position="417"/>
        <end position="438"/>
    </location>
</feature>
<evidence type="ECO:0000256" key="1">
    <source>
        <dbReference type="ARBA" id="ARBA00004651"/>
    </source>
</evidence>
<dbReference type="InterPro" id="IPR004685">
    <property type="entry name" value="Brnchd-chn_aa_trnsp_Livcs"/>
</dbReference>
<evidence type="ECO:0000313" key="11">
    <source>
        <dbReference type="Proteomes" id="UP000033491"/>
    </source>
</evidence>
<dbReference type="GO" id="GO:0005886">
    <property type="term" value="C:plasma membrane"/>
    <property type="evidence" value="ECO:0007669"/>
    <property type="project" value="UniProtKB-SubCell"/>
</dbReference>
<dbReference type="Pfam" id="PF05525">
    <property type="entry name" value="Branch_AA_trans"/>
    <property type="match status" value="1"/>
</dbReference>
<comment type="caution">
    <text evidence="10">The sequence shown here is derived from an EMBL/GenBank/DDBJ whole genome shotgun (WGS) entry which is preliminary data.</text>
</comment>
<dbReference type="GO" id="GO:0015188">
    <property type="term" value="F:L-isoleucine transmembrane transporter activity"/>
    <property type="evidence" value="ECO:0007669"/>
    <property type="project" value="TreeGrafter"/>
</dbReference>
<name>A0A0F3RV31_9LACO</name>
<feature type="transmembrane region" description="Helical" evidence="9">
    <location>
        <begin position="283"/>
        <end position="307"/>
    </location>
</feature>
<evidence type="ECO:0000256" key="8">
    <source>
        <dbReference type="ARBA" id="ARBA00023136"/>
    </source>
</evidence>
<keyword evidence="4" id="KW-1003">Cell membrane</keyword>
<evidence type="ECO:0000313" key="10">
    <source>
        <dbReference type="EMBL" id="KJW12637.1"/>
    </source>
</evidence>
<dbReference type="AlphaFoldDB" id="A0A0F3RV31"/>
<evidence type="ECO:0000256" key="9">
    <source>
        <dbReference type="RuleBase" id="RU362122"/>
    </source>
</evidence>
<feature type="transmembrane region" description="Helical" evidence="9">
    <location>
        <begin position="377"/>
        <end position="397"/>
    </location>
</feature>
<dbReference type="EMBL" id="JZCR01000019">
    <property type="protein sequence ID" value="KJW12637.1"/>
    <property type="molecule type" value="Genomic_DNA"/>
</dbReference>
<dbReference type="PANTHER" id="PTHR30588">
    <property type="entry name" value="BRANCHED-CHAIN AMINO ACID TRANSPORT SYSTEM 2 CARRIER PROTEIN"/>
    <property type="match status" value="1"/>
</dbReference>
<feature type="transmembrane region" description="Helical" evidence="9">
    <location>
        <begin position="350"/>
        <end position="370"/>
    </location>
</feature>
<feature type="transmembrane region" description="Helical" evidence="9">
    <location>
        <begin position="319"/>
        <end position="338"/>
    </location>
</feature>
<dbReference type="PATRIC" id="fig|216463.3.peg.969"/>
<comment type="similarity">
    <text evidence="2 9">Belongs to the branched chain amino acid transporter family.</text>
</comment>
<dbReference type="GO" id="GO:0005304">
    <property type="term" value="F:L-valine transmembrane transporter activity"/>
    <property type="evidence" value="ECO:0007669"/>
    <property type="project" value="TreeGrafter"/>
</dbReference>
<keyword evidence="5 9" id="KW-0812">Transmembrane</keyword>
<dbReference type="Proteomes" id="UP000033491">
    <property type="component" value="Unassembled WGS sequence"/>
</dbReference>
<dbReference type="GO" id="GO:0015190">
    <property type="term" value="F:L-leucine transmembrane transporter activity"/>
    <property type="evidence" value="ECO:0007669"/>
    <property type="project" value="TreeGrafter"/>
</dbReference>
<feature type="transmembrane region" description="Helical" evidence="9">
    <location>
        <begin position="41"/>
        <end position="62"/>
    </location>
</feature>
<feature type="transmembrane region" description="Helical" evidence="9">
    <location>
        <begin position="83"/>
        <end position="102"/>
    </location>
</feature>
<dbReference type="PANTHER" id="PTHR30588:SF0">
    <property type="entry name" value="BRANCHED-CHAIN AMINO ACID PERMEASE BRNQ"/>
    <property type="match status" value="1"/>
</dbReference>
<keyword evidence="6 9" id="KW-0029">Amino-acid transport</keyword>
<evidence type="ECO:0000256" key="3">
    <source>
        <dbReference type="ARBA" id="ARBA00022448"/>
    </source>
</evidence>